<reference evidence="7 8" key="1">
    <citation type="submission" date="2015-07" db="EMBL/GenBank/DDBJ databases">
        <authorList>
            <person name="Noorani M."/>
        </authorList>
    </citation>
    <scope>NUCLEOTIDE SEQUENCE [LARGE SCALE GENOMIC DNA]</scope>
    <source>
        <strain evidence="7 8">CECT 7802</strain>
    </source>
</reference>
<dbReference type="STRING" id="420998.JDO7802_00809"/>
<keyword evidence="4 5" id="KW-0472">Membrane</keyword>
<organism evidence="7 8">
    <name type="scientific">Jannaschia donghaensis</name>
    <dbReference type="NCBI Taxonomy" id="420998"/>
    <lineage>
        <taxon>Bacteria</taxon>
        <taxon>Pseudomonadati</taxon>
        <taxon>Pseudomonadota</taxon>
        <taxon>Alphaproteobacteria</taxon>
        <taxon>Rhodobacterales</taxon>
        <taxon>Roseobacteraceae</taxon>
        <taxon>Jannaschia</taxon>
    </lineage>
</organism>
<dbReference type="OrthoDB" id="7917288at2"/>
<evidence type="ECO:0000313" key="7">
    <source>
        <dbReference type="EMBL" id="CTQ48804.1"/>
    </source>
</evidence>
<dbReference type="EMBL" id="CXSU01000005">
    <property type="protein sequence ID" value="CTQ48804.1"/>
    <property type="molecule type" value="Genomic_DNA"/>
</dbReference>
<dbReference type="RefSeq" id="WP_055082778.1">
    <property type="nucleotide sequence ID" value="NZ_CXSU01000005.1"/>
</dbReference>
<evidence type="ECO:0000256" key="1">
    <source>
        <dbReference type="ARBA" id="ARBA00004141"/>
    </source>
</evidence>
<evidence type="ECO:0000256" key="5">
    <source>
        <dbReference type="SAM" id="Phobius"/>
    </source>
</evidence>
<keyword evidence="2 5" id="KW-0812">Transmembrane</keyword>
<keyword evidence="8" id="KW-1185">Reference proteome</keyword>
<proteinExistence type="predicted"/>
<feature type="domain" description="Ferric oxidoreductase" evidence="6">
    <location>
        <begin position="43"/>
        <end position="155"/>
    </location>
</feature>
<keyword evidence="3 5" id="KW-1133">Transmembrane helix</keyword>
<feature type="transmembrane region" description="Helical" evidence="5">
    <location>
        <begin position="114"/>
        <end position="132"/>
    </location>
</feature>
<evidence type="ECO:0000259" key="6">
    <source>
        <dbReference type="Pfam" id="PF01794"/>
    </source>
</evidence>
<dbReference type="GO" id="GO:0016020">
    <property type="term" value="C:membrane"/>
    <property type="evidence" value="ECO:0007669"/>
    <property type="project" value="UniProtKB-SubCell"/>
</dbReference>
<feature type="transmembrane region" description="Helical" evidence="5">
    <location>
        <begin position="144"/>
        <end position="164"/>
    </location>
</feature>
<evidence type="ECO:0000256" key="2">
    <source>
        <dbReference type="ARBA" id="ARBA00022692"/>
    </source>
</evidence>
<evidence type="ECO:0000313" key="8">
    <source>
        <dbReference type="Proteomes" id="UP000049222"/>
    </source>
</evidence>
<protein>
    <submittedName>
        <fullName evidence="7">Ferric reductase like transmembrane component</fullName>
    </submittedName>
</protein>
<comment type="subcellular location">
    <subcellularLocation>
        <location evidence="1">Membrane</location>
        <topology evidence="1">Multi-pass membrane protein</topology>
    </subcellularLocation>
</comment>
<gene>
    <name evidence="7" type="ORF">JDO7802_00809</name>
</gene>
<dbReference type="Pfam" id="PF01794">
    <property type="entry name" value="Ferric_reduct"/>
    <property type="match status" value="1"/>
</dbReference>
<dbReference type="InterPro" id="IPR013130">
    <property type="entry name" value="Fe3_Rdtase_TM_dom"/>
</dbReference>
<evidence type="ECO:0000256" key="4">
    <source>
        <dbReference type="ARBA" id="ARBA00023136"/>
    </source>
</evidence>
<feature type="transmembrane region" description="Helical" evidence="5">
    <location>
        <begin position="40"/>
        <end position="64"/>
    </location>
</feature>
<name>A0A0M6YFU3_9RHOB</name>
<feature type="transmembrane region" description="Helical" evidence="5">
    <location>
        <begin position="170"/>
        <end position="188"/>
    </location>
</feature>
<accession>A0A0M6YFU3</accession>
<dbReference type="AlphaFoldDB" id="A0A0M6YFU3"/>
<feature type="transmembrane region" description="Helical" evidence="5">
    <location>
        <begin position="76"/>
        <end position="94"/>
    </location>
</feature>
<evidence type="ECO:0000256" key="3">
    <source>
        <dbReference type="ARBA" id="ARBA00022989"/>
    </source>
</evidence>
<dbReference type="Proteomes" id="UP000049222">
    <property type="component" value="Unassembled WGS sequence"/>
</dbReference>
<sequence length="201" mass="20954">MTKLRAGLAWGAVALAVVLPIGIAANSPLLQWRDAVYVTAGFAGILGLALLLLQPLLAAALLPGLATGAGRRIHRWLGAGLVAAIVVHVGGLWLTSPPDVIDALTLRSPTPFSLWGVIAMWAAFAAATLALVRKRLPLRIWRLGHTTFVVLVVAGTVVHAVLIVGAMGTVSKIALCALVIAATVAAVARRRVWAVVKRRGD</sequence>